<dbReference type="Gene3D" id="3.40.30.10">
    <property type="entry name" value="Glutaredoxin"/>
    <property type="match status" value="1"/>
</dbReference>
<protein>
    <submittedName>
        <fullName evidence="2">Uncharacterized protein</fullName>
    </submittedName>
</protein>
<dbReference type="PANTHER" id="PTHR46295:SF1">
    <property type="entry name" value="ENDOPLASMIC RETICULUM RESIDENT PROTEIN 44"/>
    <property type="match status" value="1"/>
</dbReference>
<dbReference type="InterPro" id="IPR052643">
    <property type="entry name" value="ERP44"/>
</dbReference>
<dbReference type="SUPFAM" id="SSF52833">
    <property type="entry name" value="Thioredoxin-like"/>
    <property type="match status" value="1"/>
</dbReference>
<accession>A0A915JPY6</accession>
<proteinExistence type="predicted"/>
<dbReference type="GO" id="GO:0005793">
    <property type="term" value="C:endoplasmic reticulum-Golgi intermediate compartment"/>
    <property type="evidence" value="ECO:0007669"/>
    <property type="project" value="TreeGrafter"/>
</dbReference>
<evidence type="ECO:0000313" key="1">
    <source>
        <dbReference type="Proteomes" id="UP000887565"/>
    </source>
</evidence>
<name>A0A915JPY6_ROMCU</name>
<dbReference type="GO" id="GO:0003756">
    <property type="term" value="F:protein disulfide isomerase activity"/>
    <property type="evidence" value="ECO:0007669"/>
    <property type="project" value="TreeGrafter"/>
</dbReference>
<dbReference type="PANTHER" id="PTHR46295">
    <property type="entry name" value="ENDOPLASMIC RETICULUM RESIDENT PROTEIN 44"/>
    <property type="match status" value="1"/>
</dbReference>
<dbReference type="InterPro" id="IPR036249">
    <property type="entry name" value="Thioredoxin-like_sf"/>
</dbReference>
<evidence type="ECO:0000313" key="2">
    <source>
        <dbReference type="WBParaSite" id="nRc.2.0.1.t28163-RA"/>
    </source>
</evidence>
<keyword evidence="1" id="KW-1185">Reference proteome</keyword>
<dbReference type="Proteomes" id="UP000887565">
    <property type="component" value="Unplaced"/>
</dbReference>
<reference evidence="2" key="1">
    <citation type="submission" date="2022-11" db="UniProtKB">
        <authorList>
            <consortium name="WormBaseParasite"/>
        </authorList>
    </citation>
    <scope>IDENTIFICATION</scope>
</reference>
<sequence>MCPVPGSETRPEINRLFYWIRIRSGYILHVSEPNLDPNPKLSDYFVGSGPDISKICYVILEIFNVNKYPTLKYFRFGQLSKREYRGSRSVESLISFVDENLAQIFENIDSKEKLESEMIK</sequence>
<dbReference type="GO" id="GO:0006457">
    <property type="term" value="P:protein folding"/>
    <property type="evidence" value="ECO:0007669"/>
    <property type="project" value="TreeGrafter"/>
</dbReference>
<dbReference type="GO" id="GO:0005789">
    <property type="term" value="C:endoplasmic reticulum membrane"/>
    <property type="evidence" value="ECO:0007669"/>
    <property type="project" value="TreeGrafter"/>
</dbReference>
<dbReference type="WBParaSite" id="nRc.2.0.1.t28163-RA">
    <property type="protein sequence ID" value="nRc.2.0.1.t28163-RA"/>
    <property type="gene ID" value="nRc.2.0.1.g28163"/>
</dbReference>
<dbReference type="AlphaFoldDB" id="A0A915JPY6"/>
<organism evidence="1 2">
    <name type="scientific">Romanomermis culicivorax</name>
    <name type="common">Nematode worm</name>
    <dbReference type="NCBI Taxonomy" id="13658"/>
    <lineage>
        <taxon>Eukaryota</taxon>
        <taxon>Metazoa</taxon>
        <taxon>Ecdysozoa</taxon>
        <taxon>Nematoda</taxon>
        <taxon>Enoplea</taxon>
        <taxon>Dorylaimia</taxon>
        <taxon>Mermithida</taxon>
        <taxon>Mermithoidea</taxon>
        <taxon>Mermithidae</taxon>
        <taxon>Romanomermis</taxon>
    </lineage>
</organism>